<keyword evidence="3 5" id="KW-1133">Transmembrane helix</keyword>
<dbReference type="InterPro" id="IPR004695">
    <property type="entry name" value="SLAC1/Mae1/Ssu1/TehA"/>
</dbReference>
<evidence type="ECO:0000256" key="3">
    <source>
        <dbReference type="ARBA" id="ARBA00022989"/>
    </source>
</evidence>
<feature type="transmembrane region" description="Helical" evidence="5">
    <location>
        <begin position="200"/>
        <end position="217"/>
    </location>
</feature>
<feature type="transmembrane region" description="Helical" evidence="5">
    <location>
        <begin position="20"/>
        <end position="42"/>
    </location>
</feature>
<evidence type="ECO:0000256" key="5">
    <source>
        <dbReference type="SAM" id="Phobius"/>
    </source>
</evidence>
<dbReference type="Proteomes" id="UP000734511">
    <property type="component" value="Unassembled WGS sequence"/>
</dbReference>
<keyword evidence="4 5" id="KW-0472">Membrane</keyword>
<feature type="transmembrane region" description="Helical" evidence="5">
    <location>
        <begin position="167"/>
        <end position="188"/>
    </location>
</feature>
<evidence type="ECO:0000256" key="1">
    <source>
        <dbReference type="ARBA" id="ARBA00004141"/>
    </source>
</evidence>
<feature type="transmembrane region" description="Helical" evidence="5">
    <location>
        <begin position="269"/>
        <end position="287"/>
    </location>
</feature>
<keyword evidence="2 5" id="KW-0812">Transmembrane</keyword>
<dbReference type="RefSeq" id="WP_167982624.1">
    <property type="nucleotide sequence ID" value="NZ_JAATEJ010000006.1"/>
</dbReference>
<feature type="transmembrane region" description="Helical" evidence="5">
    <location>
        <begin position="48"/>
        <end position="75"/>
    </location>
</feature>
<proteinExistence type="predicted"/>
<comment type="subcellular location">
    <subcellularLocation>
        <location evidence="1">Membrane</location>
        <topology evidence="1">Multi-pass membrane protein</topology>
    </subcellularLocation>
</comment>
<organism evidence="6 7">
    <name type="scientific">Actinacidiphila epipremni</name>
    <dbReference type="NCBI Taxonomy" id="2053013"/>
    <lineage>
        <taxon>Bacteria</taxon>
        <taxon>Bacillati</taxon>
        <taxon>Actinomycetota</taxon>
        <taxon>Actinomycetes</taxon>
        <taxon>Kitasatosporales</taxon>
        <taxon>Streptomycetaceae</taxon>
        <taxon>Actinacidiphila</taxon>
    </lineage>
</organism>
<dbReference type="CDD" id="cd09319">
    <property type="entry name" value="TDT_like_1"/>
    <property type="match status" value="1"/>
</dbReference>
<feature type="transmembrane region" description="Helical" evidence="5">
    <location>
        <begin position="111"/>
        <end position="128"/>
    </location>
</feature>
<name>A0ABX0ZLR1_9ACTN</name>
<dbReference type="Gene3D" id="1.50.10.150">
    <property type="entry name" value="Voltage-dependent anion channel"/>
    <property type="match status" value="1"/>
</dbReference>
<feature type="transmembrane region" description="Helical" evidence="5">
    <location>
        <begin position="299"/>
        <end position="320"/>
    </location>
</feature>
<dbReference type="EMBL" id="JAATEJ010000006">
    <property type="protein sequence ID" value="NJP43747.1"/>
    <property type="molecule type" value="Genomic_DNA"/>
</dbReference>
<gene>
    <name evidence="6" type="ORF">HCN08_10075</name>
</gene>
<evidence type="ECO:0008006" key="8">
    <source>
        <dbReference type="Google" id="ProtNLM"/>
    </source>
</evidence>
<dbReference type="InterPro" id="IPR038665">
    <property type="entry name" value="Voltage-dep_anion_channel_sf"/>
</dbReference>
<comment type="caution">
    <text evidence="6">The sequence shown here is derived from an EMBL/GenBank/DDBJ whole genome shotgun (WGS) entry which is preliminary data.</text>
</comment>
<evidence type="ECO:0000313" key="7">
    <source>
        <dbReference type="Proteomes" id="UP000734511"/>
    </source>
</evidence>
<evidence type="ECO:0000313" key="6">
    <source>
        <dbReference type="EMBL" id="NJP43747.1"/>
    </source>
</evidence>
<evidence type="ECO:0000256" key="4">
    <source>
        <dbReference type="ARBA" id="ARBA00023136"/>
    </source>
</evidence>
<feature type="transmembrane region" description="Helical" evidence="5">
    <location>
        <begin position="237"/>
        <end position="257"/>
    </location>
</feature>
<evidence type="ECO:0000256" key="2">
    <source>
        <dbReference type="ARBA" id="ARBA00022692"/>
    </source>
</evidence>
<protein>
    <recommendedName>
        <fullName evidence="8">C4-dicarboxylate ABC transporter</fullName>
    </recommendedName>
</protein>
<accession>A0ABX0ZLR1</accession>
<feature type="transmembrane region" description="Helical" evidence="5">
    <location>
        <begin position="140"/>
        <end position="161"/>
    </location>
</feature>
<keyword evidence="7" id="KW-1185">Reference proteome</keyword>
<reference evidence="6 7" key="1">
    <citation type="submission" date="2020-03" db="EMBL/GenBank/DDBJ databases">
        <title>WGS of actinomycetes isolated from Thailand.</title>
        <authorList>
            <person name="Thawai C."/>
        </authorList>
    </citation>
    <scope>NUCLEOTIDE SEQUENCE [LARGE SCALE GENOMIC DNA]</scope>
    <source>
        <strain evidence="6 7">PRB2-1</strain>
    </source>
</reference>
<dbReference type="Pfam" id="PF03595">
    <property type="entry name" value="SLAC1"/>
    <property type="match status" value="1"/>
</dbReference>
<sequence length="331" mass="34370">MTTSRARSFEALSGARALGWLATVPPGAGAAVMATGIVSVGLHLTGRAVLSGIALGVAAALWVLLAVAFAVRLLTDRAGWVAASANPPALTAVAATCVLGTRLSLFGSQRTALALLALSALAWPWLLLSVLRHFRRPEPGAAFLVCVATEALAVLAATLALAGQGDWLAWAALVVCLLGVLLYVEALLRFDFRQVLTGHGDQWIAAGALAISALAAAKLTASPLWTGSGHGVLRDFTLVLLGLDMAWYAVLAVCEVVRPRPRYDLRRWSTVFPLGMSAVASLTAAQAARVRWLHGLGSVLLWIAVAAWLYVAAGFTARVAGGRRRGAAGSA</sequence>